<gene>
    <name evidence="1" type="ORF">M3M35_07265</name>
</gene>
<dbReference type="Proteomes" id="UP001056707">
    <property type="component" value="Chromosome"/>
</dbReference>
<dbReference type="Pfam" id="PF05657">
    <property type="entry name" value="DUF806"/>
    <property type="match status" value="1"/>
</dbReference>
<proteinExistence type="predicted"/>
<dbReference type="RefSeq" id="WP_252749976.1">
    <property type="nucleotide sequence ID" value="NZ_CP097116.1"/>
</dbReference>
<reference evidence="1" key="1">
    <citation type="submission" date="2022-05" db="EMBL/GenBank/DDBJ databases">
        <authorList>
            <person name="Oliphant S.A."/>
            <person name="Watson-Haigh N.S."/>
            <person name="Sumby K.M."/>
            <person name="Gardner J.M."/>
            <person name="Jiranek V."/>
        </authorList>
    </citation>
    <scope>NUCLEOTIDE SEQUENCE</scope>
    <source>
        <strain evidence="1">KI16_H9</strain>
    </source>
</reference>
<evidence type="ECO:0000313" key="1">
    <source>
        <dbReference type="EMBL" id="USS85081.1"/>
    </source>
</evidence>
<dbReference type="EMBL" id="CP097116">
    <property type="protein sequence ID" value="USS85081.1"/>
    <property type="molecule type" value="Genomic_DNA"/>
</dbReference>
<keyword evidence="2" id="KW-1185">Reference proteome</keyword>
<protein>
    <submittedName>
        <fullName evidence="1">DUF806 family protein</fullName>
    </submittedName>
</protein>
<accession>A0ABY5BPH5</accession>
<dbReference type="InterPro" id="IPR008524">
    <property type="entry name" value="DUF806"/>
</dbReference>
<sequence length="129" mass="14450">MLLPVVQVANLIKSFDLPWVNKVVSSLTVPSLDGTDKTTIVLSEVQNTPTGHANDDFKAWLATVEIQIYYKKVANFNLMAAENDLTHKLTKKGWTIERSDPHVTDPESHQITRAFFVSNVLIEKEKSNG</sequence>
<name>A0ABY5BPH5_9LACO</name>
<organism evidence="1 2">
    <name type="scientific">Fructilactobacillus myrtifloralis</name>
    <dbReference type="NCBI Taxonomy" id="2940301"/>
    <lineage>
        <taxon>Bacteria</taxon>
        <taxon>Bacillati</taxon>
        <taxon>Bacillota</taxon>
        <taxon>Bacilli</taxon>
        <taxon>Lactobacillales</taxon>
        <taxon>Lactobacillaceae</taxon>
        <taxon>Fructilactobacillus</taxon>
    </lineage>
</organism>
<evidence type="ECO:0000313" key="2">
    <source>
        <dbReference type="Proteomes" id="UP001056707"/>
    </source>
</evidence>